<comment type="caution">
    <text evidence="1">The sequence shown here is derived from an EMBL/GenBank/DDBJ whole genome shotgun (WGS) entry which is preliminary data.</text>
</comment>
<dbReference type="Proteomes" id="UP000036403">
    <property type="component" value="Unassembled WGS sequence"/>
</dbReference>
<sequence length="215" mass="25651">MAESNKTIEEAKALLKRGSRHESIFWRNEKEWPIINQKEPDRIEDTTGPEKQTKHTRVTYSETASHKPLKKLFNRSEEDKVNIKENTYLDASRRTDTKVETRCHRRFDTREEEIRRCKYGLALKGQYSDNHSSEDEMDTEVKTAKLTENIIIRKMEKKLDNMMIIQQEKMERIIEHLLEKMERVMTSHTFEQNLFSNRGLTTIMKRNTEEDNTTL</sequence>
<dbReference type="AlphaFoldDB" id="A0A0J7K9Q6"/>
<accession>A0A0J7K9Q6</accession>
<keyword evidence="2" id="KW-1185">Reference proteome</keyword>
<reference evidence="1 2" key="1">
    <citation type="submission" date="2015-04" db="EMBL/GenBank/DDBJ databases">
        <title>Lasius niger genome sequencing.</title>
        <authorList>
            <person name="Konorov E.A."/>
            <person name="Nikitin M.A."/>
            <person name="Kirill M.V."/>
            <person name="Chang P."/>
        </authorList>
    </citation>
    <scope>NUCLEOTIDE SEQUENCE [LARGE SCALE GENOMIC DNA]</scope>
    <source>
        <tissue evidence="1">Whole</tissue>
    </source>
</reference>
<evidence type="ECO:0000313" key="1">
    <source>
        <dbReference type="EMBL" id="KMQ87004.1"/>
    </source>
</evidence>
<dbReference type="PaxDb" id="67767-A0A0J7K9Q6"/>
<organism evidence="1 2">
    <name type="scientific">Lasius niger</name>
    <name type="common">Black garden ant</name>
    <dbReference type="NCBI Taxonomy" id="67767"/>
    <lineage>
        <taxon>Eukaryota</taxon>
        <taxon>Metazoa</taxon>
        <taxon>Ecdysozoa</taxon>
        <taxon>Arthropoda</taxon>
        <taxon>Hexapoda</taxon>
        <taxon>Insecta</taxon>
        <taxon>Pterygota</taxon>
        <taxon>Neoptera</taxon>
        <taxon>Endopterygota</taxon>
        <taxon>Hymenoptera</taxon>
        <taxon>Apocrita</taxon>
        <taxon>Aculeata</taxon>
        <taxon>Formicoidea</taxon>
        <taxon>Formicidae</taxon>
        <taxon>Formicinae</taxon>
        <taxon>Lasius</taxon>
        <taxon>Lasius</taxon>
    </lineage>
</organism>
<dbReference type="EMBL" id="LBMM01011144">
    <property type="protein sequence ID" value="KMQ87004.1"/>
    <property type="molecule type" value="Genomic_DNA"/>
</dbReference>
<gene>
    <name evidence="1" type="ORF">RF55_13840</name>
</gene>
<name>A0A0J7K9Q6_LASNI</name>
<evidence type="ECO:0000313" key="2">
    <source>
        <dbReference type="Proteomes" id="UP000036403"/>
    </source>
</evidence>
<proteinExistence type="predicted"/>
<protein>
    <submittedName>
        <fullName evidence="1">Uncharacterized protein</fullName>
    </submittedName>
</protein>